<evidence type="ECO:0000256" key="1">
    <source>
        <dbReference type="SAM" id="SignalP"/>
    </source>
</evidence>
<organism evidence="2">
    <name type="scientific">Pararge aegeria</name>
    <name type="common">speckled wood butterfly</name>
    <dbReference type="NCBI Taxonomy" id="116150"/>
    <lineage>
        <taxon>Eukaryota</taxon>
        <taxon>Metazoa</taxon>
        <taxon>Ecdysozoa</taxon>
        <taxon>Arthropoda</taxon>
        <taxon>Hexapoda</taxon>
        <taxon>Insecta</taxon>
        <taxon>Pterygota</taxon>
        <taxon>Neoptera</taxon>
        <taxon>Endopterygota</taxon>
        <taxon>Lepidoptera</taxon>
        <taxon>Glossata</taxon>
        <taxon>Ditrysia</taxon>
        <taxon>Papilionoidea</taxon>
        <taxon>Nymphalidae</taxon>
        <taxon>Satyrinae</taxon>
        <taxon>Satyrini</taxon>
        <taxon>Parargina</taxon>
        <taxon>Pararge</taxon>
    </lineage>
</organism>
<evidence type="ECO:0008006" key="3">
    <source>
        <dbReference type="Google" id="ProtNLM"/>
    </source>
</evidence>
<reference evidence="2" key="2">
    <citation type="submission" date="2013-05" db="EMBL/GenBank/DDBJ databases">
        <authorList>
            <person name="Carter J.-M."/>
            <person name="Baker S.C."/>
            <person name="Pink R."/>
            <person name="Carter D.R.F."/>
            <person name="Collins A."/>
            <person name="Tomlin J."/>
            <person name="Gibbs M."/>
            <person name="Breuker C.J."/>
        </authorList>
    </citation>
    <scope>NUCLEOTIDE SEQUENCE</scope>
    <source>
        <tissue evidence="2">Ovary</tissue>
    </source>
</reference>
<proteinExistence type="predicted"/>
<keyword evidence="1" id="KW-0732">Signal</keyword>
<protein>
    <recommendedName>
        <fullName evidence="3">Secreted protein</fullName>
    </recommendedName>
</protein>
<feature type="signal peptide" evidence="1">
    <location>
        <begin position="1"/>
        <end position="21"/>
    </location>
</feature>
<sequence length="71" mass="7990">MSPLGIYLLLTFICIYLPTYSNSISRPLGLASLSSRYAGLGIFCCRRMLGLHSQNALIDILHYQNRTVLVR</sequence>
<dbReference type="AlphaFoldDB" id="S4NHL8"/>
<feature type="chain" id="PRO_5004521571" description="Secreted protein" evidence="1">
    <location>
        <begin position="22"/>
        <end position="71"/>
    </location>
</feature>
<accession>S4NHL8</accession>
<name>S4NHL8_9NEOP</name>
<reference evidence="2" key="1">
    <citation type="journal article" date="2013" name="BMC Genomics">
        <title>Unscrambling butterfly oogenesis.</title>
        <authorList>
            <person name="Carter J.M."/>
            <person name="Baker S.C."/>
            <person name="Pink R."/>
            <person name="Carter D.R."/>
            <person name="Collins A."/>
            <person name="Tomlin J."/>
            <person name="Gibbs M."/>
            <person name="Breuker C.J."/>
        </authorList>
    </citation>
    <scope>NUCLEOTIDE SEQUENCE</scope>
    <source>
        <tissue evidence="2">Ovary</tissue>
    </source>
</reference>
<dbReference type="EMBL" id="GAIX01014329">
    <property type="protein sequence ID" value="JAA78231.1"/>
    <property type="molecule type" value="Transcribed_RNA"/>
</dbReference>
<evidence type="ECO:0000313" key="2">
    <source>
        <dbReference type="EMBL" id="JAA78231.1"/>
    </source>
</evidence>